<dbReference type="Gene3D" id="3.40.50.720">
    <property type="entry name" value="NAD(P)-binding Rossmann-like Domain"/>
    <property type="match status" value="1"/>
</dbReference>
<evidence type="ECO:0000313" key="1">
    <source>
        <dbReference type="EMBL" id="EDZ91689.1"/>
    </source>
</evidence>
<dbReference type="AlphaFoldDB" id="B5W9U2"/>
<keyword evidence="2" id="KW-1185">Reference proteome</keyword>
<protein>
    <submittedName>
        <fullName evidence="1">Alanine dehydrogenase</fullName>
    </submittedName>
</protein>
<accession>B5W9U2</accession>
<comment type="caution">
    <text evidence="1">The sequence shown here is derived from an EMBL/GenBank/DDBJ whole genome shotgun (WGS) entry which is preliminary data.</text>
</comment>
<dbReference type="SUPFAM" id="SSF52283">
    <property type="entry name" value="Formate/glycerate dehydrogenase catalytic domain-like"/>
    <property type="match status" value="1"/>
</dbReference>
<sequence>MQIGVPKEVKDQEFRVGLSPSSVRVCCEKAISFVETEAGWGRDF</sequence>
<dbReference type="EMBL" id="ABYK01000095">
    <property type="protein sequence ID" value="EDZ91689.1"/>
    <property type="molecule type" value="Genomic_DNA"/>
</dbReference>
<dbReference type="Proteomes" id="UP000004061">
    <property type="component" value="Unassembled WGS sequence"/>
</dbReference>
<organism evidence="1 2">
    <name type="scientific">Limnospira maxima CS-328</name>
    <dbReference type="NCBI Taxonomy" id="513049"/>
    <lineage>
        <taxon>Bacteria</taxon>
        <taxon>Bacillati</taxon>
        <taxon>Cyanobacteriota</taxon>
        <taxon>Cyanophyceae</taxon>
        <taxon>Oscillatoriophycideae</taxon>
        <taxon>Oscillatoriales</taxon>
        <taxon>Sirenicapillariaceae</taxon>
        <taxon>Limnospira</taxon>
    </lineage>
</organism>
<proteinExistence type="predicted"/>
<evidence type="ECO:0000313" key="2">
    <source>
        <dbReference type="Proteomes" id="UP000004061"/>
    </source>
</evidence>
<name>B5W9U2_LIMMA</name>
<gene>
    <name evidence="1" type="ORF">AmaxDRAFT_5542</name>
</gene>
<reference evidence="1 2" key="1">
    <citation type="journal article" date="2011" name="Appl. Environ. Microbiol.">
        <title>Contribution of a Sodium Ion Gradient to Energy Conservation during Fermentation in the Cyanobacterium Arthrospira (Spirulina) maxima CS-328.</title>
        <authorList>
            <person name="Carrieri D."/>
            <person name="Ananyev G."/>
            <person name="Lenz O."/>
            <person name="Bryant D.A."/>
            <person name="Dismukes G.C."/>
        </authorList>
    </citation>
    <scope>NUCLEOTIDE SEQUENCE [LARGE SCALE GENOMIC DNA]</scope>
    <source>
        <strain evidence="1 2">CS-328</strain>
    </source>
</reference>